<organism evidence="4 5">
    <name type="scientific">Granulosicoccus antarcticus IMCC3135</name>
    <dbReference type="NCBI Taxonomy" id="1192854"/>
    <lineage>
        <taxon>Bacteria</taxon>
        <taxon>Pseudomonadati</taxon>
        <taxon>Pseudomonadota</taxon>
        <taxon>Gammaproteobacteria</taxon>
        <taxon>Chromatiales</taxon>
        <taxon>Granulosicoccaceae</taxon>
        <taxon>Granulosicoccus</taxon>
    </lineage>
</organism>
<dbReference type="OrthoDB" id="9807853at2"/>
<dbReference type="PROSITE" id="PS51459">
    <property type="entry name" value="FIDO"/>
    <property type="match status" value="1"/>
</dbReference>
<dbReference type="AlphaFoldDB" id="A0A2Z2P512"/>
<dbReference type="InterPro" id="IPR040198">
    <property type="entry name" value="Fido_containing"/>
</dbReference>
<dbReference type="PANTHER" id="PTHR13504:SF38">
    <property type="entry name" value="FIDO DOMAIN-CONTAINING PROTEIN"/>
    <property type="match status" value="1"/>
</dbReference>
<keyword evidence="1" id="KW-0067">ATP-binding</keyword>
<protein>
    <recommendedName>
        <fullName evidence="3">Fido domain-containing protein</fullName>
    </recommendedName>
</protein>
<feature type="site" description="Important for autoinhibition of adenylyltransferase activity" evidence="2">
    <location>
        <position position="164"/>
    </location>
</feature>
<dbReference type="KEGG" id="gai:IMCC3135_28575"/>
<dbReference type="EMBL" id="CP018632">
    <property type="protein sequence ID" value="ASJ75767.1"/>
    <property type="molecule type" value="Genomic_DNA"/>
</dbReference>
<gene>
    <name evidence="4" type="ORF">IMCC3135_28575</name>
</gene>
<evidence type="ECO:0000256" key="1">
    <source>
        <dbReference type="PIRSR" id="PIRSR640198-2"/>
    </source>
</evidence>
<dbReference type="RefSeq" id="WP_088920631.1">
    <property type="nucleotide sequence ID" value="NZ_CP018632.1"/>
</dbReference>
<dbReference type="GO" id="GO:0005524">
    <property type="term" value="F:ATP binding"/>
    <property type="evidence" value="ECO:0007669"/>
    <property type="project" value="UniProtKB-KW"/>
</dbReference>
<evidence type="ECO:0000256" key="2">
    <source>
        <dbReference type="PIRSR" id="PIRSR640198-3"/>
    </source>
</evidence>
<keyword evidence="5" id="KW-1185">Reference proteome</keyword>
<dbReference type="SUPFAM" id="SSF140931">
    <property type="entry name" value="Fic-like"/>
    <property type="match status" value="1"/>
</dbReference>
<feature type="binding site" evidence="1">
    <location>
        <begin position="296"/>
        <end position="303"/>
    </location>
    <ligand>
        <name>ATP</name>
        <dbReference type="ChEBI" id="CHEBI:30616"/>
    </ligand>
</feature>
<evidence type="ECO:0000259" key="3">
    <source>
        <dbReference type="PROSITE" id="PS51459"/>
    </source>
</evidence>
<feature type="domain" description="Fido" evidence="3">
    <location>
        <begin position="213"/>
        <end position="353"/>
    </location>
</feature>
<dbReference type="Proteomes" id="UP000250079">
    <property type="component" value="Chromosome"/>
</dbReference>
<dbReference type="Pfam" id="PF02661">
    <property type="entry name" value="Fic"/>
    <property type="match status" value="1"/>
</dbReference>
<keyword evidence="1" id="KW-0547">Nucleotide-binding</keyword>
<dbReference type="Gene3D" id="1.10.3290.10">
    <property type="entry name" value="Fido-like domain"/>
    <property type="match status" value="1"/>
</dbReference>
<evidence type="ECO:0000313" key="4">
    <source>
        <dbReference type="EMBL" id="ASJ75767.1"/>
    </source>
</evidence>
<dbReference type="PANTHER" id="PTHR13504">
    <property type="entry name" value="FIDO DOMAIN-CONTAINING PROTEIN DDB_G0283145"/>
    <property type="match status" value="1"/>
</dbReference>
<reference evidence="4 5" key="1">
    <citation type="submission" date="2016-12" db="EMBL/GenBank/DDBJ databases">
        <authorList>
            <person name="Song W.-J."/>
            <person name="Kurnit D.M."/>
        </authorList>
    </citation>
    <scope>NUCLEOTIDE SEQUENCE [LARGE SCALE GENOMIC DNA]</scope>
    <source>
        <strain evidence="4 5">IMCC3135</strain>
    </source>
</reference>
<dbReference type="InterPro" id="IPR036597">
    <property type="entry name" value="Fido-like_dom_sf"/>
</dbReference>
<evidence type="ECO:0000313" key="5">
    <source>
        <dbReference type="Proteomes" id="UP000250079"/>
    </source>
</evidence>
<name>A0A2Z2P512_9GAMM</name>
<accession>A0A2Z2P512</accession>
<sequence>MSQSESGEARLAPLLEVIKKHPEGISFPELKAALSSSLAVGDDALKYRLKALVDSGRVSMQGARRWARYLPVGSGSIELFQSPKSRELVRRMNRPTSNREPASYDGALIESYEPNISRYLSIEDQRNLEAIGTDSVDELPAGTYARRIMDRLLIDLSWNSSRLEGNTYSLLDTRRLIAFDEEVEGAAAIDAQMIRNHKDAIEFLVENAMDIEFNRHTLLNLHALLANNLLPDPMSAGRLRMIPVGIAGSTYLPLDDPHRIEAYFQVTLRKITEIDNPFEQAFMALLFLPYLQPFDDVNKRVSRMAANIPFIKKNLIPISFIEVPEDAYSKALVGFYECGDASMMRELFIWAYGRSAQHYRTVRQQLGAPDPFRMKYRDALQVLVRELVMQPVPRQEIGKFIKAWVTDNIPIDDRHRFRDVAEVEILSLHEGNYARYRLRLSEFTRWKTLWDAQSTFQT</sequence>
<proteinExistence type="predicted"/>
<dbReference type="InterPro" id="IPR003812">
    <property type="entry name" value="Fido"/>
</dbReference>